<accession>A0A1F7H2G3</accession>
<comment type="caution">
    <text evidence="1">The sequence shown here is derived from an EMBL/GenBank/DDBJ whole genome shotgun (WGS) entry which is preliminary data.</text>
</comment>
<reference evidence="1 2" key="1">
    <citation type="journal article" date="2016" name="Nat. Commun.">
        <title>Thousands of microbial genomes shed light on interconnected biogeochemical processes in an aquifer system.</title>
        <authorList>
            <person name="Anantharaman K."/>
            <person name="Brown C.T."/>
            <person name="Hug L.A."/>
            <person name="Sharon I."/>
            <person name="Castelle C.J."/>
            <person name="Probst A.J."/>
            <person name="Thomas B.C."/>
            <person name="Singh A."/>
            <person name="Wilkins M.J."/>
            <person name="Karaoz U."/>
            <person name="Brodie E.L."/>
            <person name="Williams K.H."/>
            <person name="Hubbard S.S."/>
            <person name="Banfield J.F."/>
        </authorList>
    </citation>
    <scope>NUCLEOTIDE SEQUENCE [LARGE SCALE GENOMIC DNA]</scope>
</reference>
<sequence length="160" mass="19173">MNFKNPALEKLFKSFKWARNNTIEMFEKADDNGILDYKASSKKFTFQPIIWQFQCIVTTTDTYYRILTNNKNKKFGILVRNDEVIQKRNIKKQEISYILKQQLIELEKLLKDFDEKKFEENVNKIQAISNHEYMHHGILLLMFREAGVDLPERFRKAFAL</sequence>
<dbReference type="SUPFAM" id="SSF109854">
    <property type="entry name" value="DinB/YfiT-like putative metalloenzymes"/>
    <property type="match status" value="1"/>
</dbReference>
<dbReference type="EMBL" id="MFZO01000010">
    <property type="protein sequence ID" value="OGK25421.1"/>
    <property type="molecule type" value="Genomic_DNA"/>
</dbReference>
<dbReference type="Gene3D" id="1.20.120.450">
    <property type="entry name" value="dinb family like domain"/>
    <property type="match status" value="1"/>
</dbReference>
<proteinExistence type="predicted"/>
<protein>
    <recommendedName>
        <fullName evidence="3">DinB-like domain-containing protein</fullName>
    </recommendedName>
</protein>
<name>A0A1F7H2G3_9BACT</name>
<evidence type="ECO:0000313" key="1">
    <source>
        <dbReference type="EMBL" id="OGK25421.1"/>
    </source>
</evidence>
<dbReference type="AlphaFoldDB" id="A0A1F7H2G3"/>
<evidence type="ECO:0000313" key="2">
    <source>
        <dbReference type="Proteomes" id="UP000177913"/>
    </source>
</evidence>
<organism evidence="1 2">
    <name type="scientific">Candidatus Roizmanbacteria bacterium RIFCSPHIGHO2_02_FULL_38_11</name>
    <dbReference type="NCBI Taxonomy" id="1802039"/>
    <lineage>
        <taxon>Bacteria</taxon>
        <taxon>Candidatus Roizmaniibacteriota</taxon>
    </lineage>
</organism>
<evidence type="ECO:0008006" key="3">
    <source>
        <dbReference type="Google" id="ProtNLM"/>
    </source>
</evidence>
<dbReference type="Proteomes" id="UP000177913">
    <property type="component" value="Unassembled WGS sequence"/>
</dbReference>
<dbReference type="InterPro" id="IPR034660">
    <property type="entry name" value="DinB/YfiT-like"/>
</dbReference>
<gene>
    <name evidence="1" type="ORF">A3C25_01275</name>
</gene>